<protein>
    <recommendedName>
        <fullName evidence="4">GNAT family N-acetyltransferase</fullName>
    </recommendedName>
</protein>
<evidence type="ECO:0000256" key="1">
    <source>
        <dbReference type="SAM" id="MobiDB-lite"/>
    </source>
</evidence>
<evidence type="ECO:0000313" key="3">
    <source>
        <dbReference type="Proteomes" id="UP001500929"/>
    </source>
</evidence>
<reference evidence="3" key="1">
    <citation type="journal article" date="2019" name="Int. J. Syst. Evol. Microbiol.">
        <title>The Global Catalogue of Microorganisms (GCM) 10K type strain sequencing project: providing services to taxonomists for standard genome sequencing and annotation.</title>
        <authorList>
            <consortium name="The Broad Institute Genomics Platform"/>
            <consortium name="The Broad Institute Genome Sequencing Center for Infectious Disease"/>
            <person name="Wu L."/>
            <person name="Ma J."/>
        </authorList>
    </citation>
    <scope>NUCLEOTIDE SEQUENCE [LARGE SCALE GENOMIC DNA]</scope>
    <source>
        <strain evidence="3">JCM 16117</strain>
    </source>
</reference>
<gene>
    <name evidence="2" type="ORF">GCM10009851_25360</name>
</gene>
<evidence type="ECO:0000313" key="2">
    <source>
        <dbReference type="EMBL" id="GAA2239058.1"/>
    </source>
</evidence>
<proteinExistence type="predicted"/>
<accession>A0ABP5QKW9</accession>
<comment type="caution">
    <text evidence="2">The sequence shown here is derived from an EMBL/GenBank/DDBJ whole genome shotgun (WGS) entry which is preliminary data.</text>
</comment>
<organism evidence="2 3">
    <name type="scientific">Herbiconiux moechotypicola</name>
    <dbReference type="NCBI Taxonomy" id="637393"/>
    <lineage>
        <taxon>Bacteria</taxon>
        <taxon>Bacillati</taxon>
        <taxon>Actinomycetota</taxon>
        <taxon>Actinomycetes</taxon>
        <taxon>Micrococcales</taxon>
        <taxon>Microbacteriaceae</taxon>
        <taxon>Herbiconiux</taxon>
    </lineage>
</organism>
<keyword evidence="3" id="KW-1185">Reference proteome</keyword>
<evidence type="ECO:0008006" key="4">
    <source>
        <dbReference type="Google" id="ProtNLM"/>
    </source>
</evidence>
<dbReference type="EMBL" id="BAAAQY010000007">
    <property type="protein sequence ID" value="GAA2239058.1"/>
    <property type="molecule type" value="Genomic_DNA"/>
</dbReference>
<dbReference type="Proteomes" id="UP001500929">
    <property type="component" value="Unassembled WGS sequence"/>
</dbReference>
<name>A0ABP5QKW9_9MICO</name>
<feature type="region of interest" description="Disordered" evidence="1">
    <location>
        <begin position="155"/>
        <end position="176"/>
    </location>
</feature>
<sequence length="190" mass="20114">MFTSSHRALDSALLHLHGHEPVSWIDPQEFGRGLAAGTLRREWTWLAFVDTTPVARGVWWGPVGSVHPVALRCLVVDETLPHPEVWAAALIRSAHRAFAEAGALLVPDLVVEASADPADASAVAAALAWRRLAAADAGLPAEQVLESVAPSAVAERATDAGPASERVTRHTFSSRSLTVPHPRVLAGAGR</sequence>
<dbReference type="RefSeq" id="WP_259480903.1">
    <property type="nucleotide sequence ID" value="NZ_BAAAQY010000007.1"/>
</dbReference>